<evidence type="ECO:0000256" key="5">
    <source>
        <dbReference type="ARBA" id="ARBA00022692"/>
    </source>
</evidence>
<evidence type="ECO:0000256" key="6">
    <source>
        <dbReference type="ARBA" id="ARBA00022989"/>
    </source>
</evidence>
<keyword evidence="2" id="KW-0813">Transport</keyword>
<dbReference type="PANTHER" id="PTHR30574:SF1">
    <property type="entry name" value="SULPHUR TRANSPORT DOMAIN-CONTAINING PROTEIN"/>
    <property type="match status" value="1"/>
</dbReference>
<dbReference type="InterPro" id="IPR000480">
    <property type="entry name" value="Glutelin"/>
</dbReference>
<evidence type="ECO:0000256" key="1">
    <source>
        <dbReference type="ARBA" id="ARBA00004429"/>
    </source>
</evidence>
<evidence type="ECO:0000256" key="8">
    <source>
        <dbReference type="ARBA" id="ARBA00035655"/>
    </source>
</evidence>
<feature type="transmembrane region" description="Helical" evidence="9">
    <location>
        <begin position="115"/>
        <end position="139"/>
    </location>
</feature>
<keyword evidence="6 9" id="KW-1133">Transmembrane helix</keyword>
<accession>I1X5F2</accession>
<keyword evidence="7 9" id="KW-0472">Membrane</keyword>
<dbReference type="Pfam" id="PF04143">
    <property type="entry name" value="Sulf_transp"/>
    <property type="match status" value="1"/>
</dbReference>
<dbReference type="GO" id="GO:0005886">
    <property type="term" value="C:plasma membrane"/>
    <property type="evidence" value="ECO:0007669"/>
    <property type="project" value="UniProtKB-SubCell"/>
</dbReference>
<comment type="similarity">
    <text evidence="8">Belongs to the TsuA/YedE (TC 9.B.102) family.</text>
</comment>
<sequence length="366" mass="37599">MDMVWLIDWVDEPLAKLVIGLAIGAAFGIVAQRSAFCTRSAVIELFSGKIDRQLPLWLAAFAAAIAGMQFLIHAGAIDVSETRFFSSPQSLSGAIVGGGLFGLGMILARGCASRLLVLGASGNLRALFSVVLLAIAVFFTLEGPAAPLRSAIASVWNTSAIGGNDLLESMGATSYLAVAAALTALAAGLVSSVRRQLPVTHIVGGLAIGVLIPAAWYLSWSLSTQVFEPFQPDGLSFIRPFSGSIELLASGGSQDMFSIDVGLVGGAIVGAFATAILFGDFRVQTFNTPGSAPFWRYAAGALLMGFGGVLAAGCTIGAGFTGGSVLAISSLLSLSSMILAAGISHRLIDICSHEATQPTPHPLPAE</sequence>
<proteinExistence type="inferred from homology"/>
<dbReference type="GO" id="GO:0045735">
    <property type="term" value="F:nutrient reservoir activity"/>
    <property type="evidence" value="ECO:0007669"/>
    <property type="project" value="InterPro"/>
</dbReference>
<dbReference type="InterPro" id="IPR007272">
    <property type="entry name" value="Sulf_transp_TsuA/YedE"/>
</dbReference>
<feature type="transmembrane region" description="Helical" evidence="9">
    <location>
        <begin position="299"/>
        <end position="320"/>
    </location>
</feature>
<dbReference type="PRINTS" id="PR00211">
    <property type="entry name" value="GLUTELIN"/>
</dbReference>
<feature type="transmembrane region" description="Helical" evidence="9">
    <location>
        <begin position="326"/>
        <end position="343"/>
    </location>
</feature>
<dbReference type="EMBL" id="JQ256789">
    <property type="protein sequence ID" value="AFI78727.1"/>
    <property type="molecule type" value="Genomic_DNA"/>
</dbReference>
<reference evidence="10" key="1">
    <citation type="journal article" date="2012" name="ISME J.">
        <title>Roseobacter clade bacteria are abundant in coastal sediments and encode a novel combination of sulfur oxidation genes.</title>
        <authorList>
            <person name="Lenk S."/>
            <person name="Moraru C."/>
            <person name="Hahnke S."/>
            <person name="Arnds J."/>
            <person name="Richter M."/>
            <person name="Kube M."/>
            <person name="Reinhardt R."/>
            <person name="Brinkhoff T."/>
            <person name="Harder J."/>
            <person name="Amann R."/>
            <person name="Mussmann M."/>
        </authorList>
    </citation>
    <scope>NUCLEOTIDE SEQUENCE</scope>
</reference>
<evidence type="ECO:0000256" key="3">
    <source>
        <dbReference type="ARBA" id="ARBA00022475"/>
    </source>
</evidence>
<keyword evidence="3" id="KW-1003">Cell membrane</keyword>
<evidence type="ECO:0000256" key="9">
    <source>
        <dbReference type="SAM" id="Phobius"/>
    </source>
</evidence>
<evidence type="ECO:0000256" key="2">
    <source>
        <dbReference type="ARBA" id="ARBA00022448"/>
    </source>
</evidence>
<feature type="transmembrane region" description="Helical" evidence="9">
    <location>
        <begin position="256"/>
        <end position="278"/>
    </location>
</feature>
<protein>
    <submittedName>
        <fullName evidence="10">YeeE/YedE family protein with transporter component</fullName>
    </submittedName>
</protein>
<feature type="transmembrane region" description="Helical" evidence="9">
    <location>
        <begin position="89"/>
        <end position="108"/>
    </location>
</feature>
<comment type="subcellular location">
    <subcellularLocation>
        <location evidence="1">Cell inner membrane</location>
        <topology evidence="1">Multi-pass membrane protein</topology>
    </subcellularLocation>
</comment>
<organism evidence="10">
    <name type="scientific">uncultured bacterium ws406H10</name>
    <dbReference type="NCBI Taxonomy" id="1131831"/>
    <lineage>
        <taxon>Bacteria</taxon>
        <taxon>environmental samples</taxon>
    </lineage>
</organism>
<evidence type="ECO:0000256" key="4">
    <source>
        <dbReference type="ARBA" id="ARBA00022519"/>
    </source>
</evidence>
<name>I1X5F2_9BACT</name>
<feature type="transmembrane region" description="Helical" evidence="9">
    <location>
        <begin position="14"/>
        <end position="36"/>
    </location>
</feature>
<feature type="transmembrane region" description="Helical" evidence="9">
    <location>
        <begin position="172"/>
        <end position="190"/>
    </location>
</feature>
<feature type="transmembrane region" description="Helical" evidence="9">
    <location>
        <begin position="202"/>
        <end position="220"/>
    </location>
</feature>
<gene>
    <name evidence="10" type="ORF">ws406H10_0015</name>
</gene>
<evidence type="ECO:0000256" key="7">
    <source>
        <dbReference type="ARBA" id="ARBA00023136"/>
    </source>
</evidence>
<evidence type="ECO:0000313" key="10">
    <source>
        <dbReference type="EMBL" id="AFI78727.1"/>
    </source>
</evidence>
<dbReference type="AlphaFoldDB" id="I1X5F2"/>
<keyword evidence="4" id="KW-0997">Cell inner membrane</keyword>
<keyword evidence="5 9" id="KW-0812">Transmembrane</keyword>
<feature type="transmembrane region" description="Helical" evidence="9">
    <location>
        <begin position="56"/>
        <end position="77"/>
    </location>
</feature>
<dbReference type="PANTHER" id="PTHR30574">
    <property type="entry name" value="INNER MEMBRANE PROTEIN YEDE"/>
    <property type="match status" value="1"/>
</dbReference>